<dbReference type="PANTHER" id="PTHR11505">
    <property type="entry name" value="L1 TRANSPOSABLE ELEMENT-RELATED"/>
    <property type="match status" value="1"/>
</dbReference>
<proteinExistence type="predicted"/>
<sequence>MATGMESLKETVAAMLKDSLKEALDPITKQMVENGNILRSLKEQSETHAKKFDTVFNKIDSMQVDLRKNEKKRALVSREVTKLRKKLNDLEDRSRSNNVRLVNLPAGIEGDDPSGYLQKMLPEWIPTLKRSHSTPLEIDRAHRIYSNNTSRPRTMIFKLLRYTDRQSILEGARKARPTLSDGTQLLFFADYSPGTTQERQGYREIRAKLRRKGIDSFLIHPAILRVNYKGTRMSFNSAEEAKDALKSSVLEDDLCITAQGTDFISIEETLKDALSGLTTYYEPTNTNNLYILAGIAPPDIRRVVASRTERRRQTTDERHPLHGHVPAPSRLKSRKSFLTSTAPLETTPSEARLAMWKEKLNNHPHSPTMHIPAGKMEQLGKVEMPEPAPLRRGPFQGSPKQMGVPEWSNNV</sequence>
<dbReference type="Proteomes" id="UP001221898">
    <property type="component" value="Unassembled WGS sequence"/>
</dbReference>
<name>A0AAD7WIH4_9TELE</name>
<protein>
    <recommendedName>
        <fullName evidence="4">LINE-1 type transposase domain-containing protein 1</fullName>
    </recommendedName>
</protein>
<accession>A0AAD7WIH4</accession>
<dbReference type="EMBL" id="JAINUG010000092">
    <property type="protein sequence ID" value="KAJ8398172.1"/>
    <property type="molecule type" value="Genomic_DNA"/>
</dbReference>
<dbReference type="InterPro" id="IPR004244">
    <property type="entry name" value="Transposase_22"/>
</dbReference>
<evidence type="ECO:0008006" key="4">
    <source>
        <dbReference type="Google" id="ProtNLM"/>
    </source>
</evidence>
<organism evidence="2 3">
    <name type="scientific">Aldrovandia affinis</name>
    <dbReference type="NCBI Taxonomy" id="143900"/>
    <lineage>
        <taxon>Eukaryota</taxon>
        <taxon>Metazoa</taxon>
        <taxon>Chordata</taxon>
        <taxon>Craniata</taxon>
        <taxon>Vertebrata</taxon>
        <taxon>Euteleostomi</taxon>
        <taxon>Actinopterygii</taxon>
        <taxon>Neopterygii</taxon>
        <taxon>Teleostei</taxon>
        <taxon>Notacanthiformes</taxon>
        <taxon>Halosauridae</taxon>
        <taxon>Aldrovandia</taxon>
    </lineage>
</organism>
<gene>
    <name evidence="2" type="ORF">AAFF_G00430160</name>
</gene>
<evidence type="ECO:0000313" key="3">
    <source>
        <dbReference type="Proteomes" id="UP001221898"/>
    </source>
</evidence>
<dbReference type="AlphaFoldDB" id="A0AAD7WIH4"/>
<feature type="region of interest" description="Disordered" evidence="1">
    <location>
        <begin position="306"/>
        <end position="329"/>
    </location>
</feature>
<keyword evidence="3" id="KW-1185">Reference proteome</keyword>
<feature type="region of interest" description="Disordered" evidence="1">
    <location>
        <begin position="385"/>
        <end position="411"/>
    </location>
</feature>
<comment type="caution">
    <text evidence="2">The sequence shown here is derived from an EMBL/GenBank/DDBJ whole genome shotgun (WGS) entry which is preliminary data.</text>
</comment>
<dbReference type="Gene3D" id="3.30.70.1820">
    <property type="entry name" value="L1 transposable element, RRM domain"/>
    <property type="match status" value="1"/>
</dbReference>
<reference evidence="2" key="1">
    <citation type="journal article" date="2023" name="Science">
        <title>Genome structures resolve the early diversification of teleost fishes.</title>
        <authorList>
            <person name="Parey E."/>
            <person name="Louis A."/>
            <person name="Montfort J."/>
            <person name="Bouchez O."/>
            <person name="Roques C."/>
            <person name="Iampietro C."/>
            <person name="Lluch J."/>
            <person name="Castinel A."/>
            <person name="Donnadieu C."/>
            <person name="Desvignes T."/>
            <person name="Floi Bucao C."/>
            <person name="Jouanno E."/>
            <person name="Wen M."/>
            <person name="Mejri S."/>
            <person name="Dirks R."/>
            <person name="Jansen H."/>
            <person name="Henkel C."/>
            <person name="Chen W.J."/>
            <person name="Zahm M."/>
            <person name="Cabau C."/>
            <person name="Klopp C."/>
            <person name="Thompson A.W."/>
            <person name="Robinson-Rechavi M."/>
            <person name="Braasch I."/>
            <person name="Lecointre G."/>
            <person name="Bobe J."/>
            <person name="Postlethwait J.H."/>
            <person name="Berthelot C."/>
            <person name="Roest Crollius H."/>
            <person name="Guiguen Y."/>
        </authorList>
    </citation>
    <scope>NUCLEOTIDE SEQUENCE</scope>
    <source>
        <strain evidence="2">NC1722</strain>
    </source>
</reference>
<feature type="compositionally biased region" description="Basic and acidic residues" evidence="1">
    <location>
        <begin position="306"/>
        <end position="320"/>
    </location>
</feature>
<evidence type="ECO:0000256" key="1">
    <source>
        <dbReference type="SAM" id="MobiDB-lite"/>
    </source>
</evidence>
<evidence type="ECO:0000313" key="2">
    <source>
        <dbReference type="EMBL" id="KAJ8398172.1"/>
    </source>
</evidence>